<dbReference type="OrthoDB" id="152396at2"/>
<organism evidence="1 2">
    <name type="scientific">Rubrobacter xylanophilus</name>
    <dbReference type="NCBI Taxonomy" id="49319"/>
    <lineage>
        <taxon>Bacteria</taxon>
        <taxon>Bacillati</taxon>
        <taxon>Actinomycetota</taxon>
        <taxon>Rubrobacteria</taxon>
        <taxon>Rubrobacterales</taxon>
        <taxon>Rubrobacteraceae</taxon>
        <taxon>Rubrobacter</taxon>
    </lineage>
</organism>
<dbReference type="EMBL" id="AP019791">
    <property type="protein sequence ID" value="BBL80897.1"/>
    <property type="molecule type" value="Genomic_DNA"/>
</dbReference>
<sequence>MPDVTVHWVRHGEIPSHRGDVPLTEKGLARAREWGRSLAGELSPGETVHFMYAPTLRTRQTAEGIHSGIAGCHNSGGLDLHEPAEQYAVRNPDLYVAGQRVEMVSTPEALARQLSDPPLDARTLSDHPFFREFWASPDRVGYWVRHPDPPGEDAAAVARRQMTFVMSLRERPGHAPVRYVLSTHSPVMRAVLLFCAGEDPGEPEFLESLDLFLSDGGPAVLCFRDARRVLPPAGSARDR</sequence>
<dbReference type="PANTHER" id="PTHR48100">
    <property type="entry name" value="BROAD-SPECIFICITY PHOSPHATASE YOR283W-RELATED"/>
    <property type="match status" value="1"/>
</dbReference>
<evidence type="ECO:0000313" key="2">
    <source>
        <dbReference type="Proteomes" id="UP000318065"/>
    </source>
</evidence>
<evidence type="ECO:0008006" key="3">
    <source>
        <dbReference type="Google" id="ProtNLM"/>
    </source>
</evidence>
<name>A0A510HPW1_9ACTN</name>
<gene>
    <name evidence="1" type="ORF">RxyAA322_27510</name>
</gene>
<dbReference type="CDD" id="cd07067">
    <property type="entry name" value="HP_PGM_like"/>
    <property type="match status" value="1"/>
</dbReference>
<evidence type="ECO:0000313" key="1">
    <source>
        <dbReference type="EMBL" id="BBL80897.1"/>
    </source>
</evidence>
<protein>
    <recommendedName>
        <fullName evidence="3">Phosphoglycerate mutase</fullName>
    </recommendedName>
</protein>
<dbReference type="SMART" id="SM00855">
    <property type="entry name" value="PGAM"/>
    <property type="match status" value="1"/>
</dbReference>
<dbReference type="GO" id="GO:0005737">
    <property type="term" value="C:cytoplasm"/>
    <property type="evidence" value="ECO:0007669"/>
    <property type="project" value="TreeGrafter"/>
</dbReference>
<dbReference type="Proteomes" id="UP000318065">
    <property type="component" value="Chromosome"/>
</dbReference>
<proteinExistence type="predicted"/>
<dbReference type="InterPro" id="IPR013078">
    <property type="entry name" value="His_Pase_superF_clade-1"/>
</dbReference>
<dbReference type="InterPro" id="IPR029033">
    <property type="entry name" value="His_PPase_superfam"/>
</dbReference>
<accession>A0A510HPW1</accession>
<dbReference type="AlphaFoldDB" id="A0A510HPW1"/>
<dbReference type="RefSeq" id="WP_143528852.1">
    <property type="nucleotide sequence ID" value="NZ_AP019791.1"/>
</dbReference>
<dbReference type="GO" id="GO:0016791">
    <property type="term" value="F:phosphatase activity"/>
    <property type="evidence" value="ECO:0007669"/>
    <property type="project" value="TreeGrafter"/>
</dbReference>
<dbReference type="PANTHER" id="PTHR48100:SF1">
    <property type="entry name" value="HISTIDINE PHOSPHATASE FAMILY PROTEIN-RELATED"/>
    <property type="match status" value="1"/>
</dbReference>
<dbReference type="Pfam" id="PF00300">
    <property type="entry name" value="His_Phos_1"/>
    <property type="match status" value="1"/>
</dbReference>
<dbReference type="Gene3D" id="3.40.50.1240">
    <property type="entry name" value="Phosphoglycerate mutase-like"/>
    <property type="match status" value="1"/>
</dbReference>
<dbReference type="SUPFAM" id="SSF53254">
    <property type="entry name" value="Phosphoglycerate mutase-like"/>
    <property type="match status" value="1"/>
</dbReference>
<reference evidence="1" key="1">
    <citation type="journal article" date="2019" name="Microbiol. Resour. Announc.">
        <title>Complete Genome Sequence of Rubrobacter xylanophilus Strain AA3-22, Isolated from Arima Onsen in Japan.</title>
        <authorList>
            <person name="Tomariguchi N."/>
            <person name="Miyazaki K."/>
        </authorList>
    </citation>
    <scope>NUCLEOTIDE SEQUENCE [LARGE SCALE GENOMIC DNA]</scope>
    <source>
        <strain evidence="1">AA3-22</strain>
    </source>
</reference>
<keyword evidence="2" id="KW-1185">Reference proteome</keyword>
<dbReference type="InterPro" id="IPR050275">
    <property type="entry name" value="PGM_Phosphatase"/>
</dbReference>